<evidence type="ECO:0000256" key="1">
    <source>
        <dbReference type="SAM" id="MobiDB-lite"/>
    </source>
</evidence>
<comment type="caution">
    <text evidence="2">The sequence shown here is derived from an EMBL/GenBank/DDBJ whole genome shotgun (WGS) entry which is preliminary data.</text>
</comment>
<sequence>MFLLLSSSYYKENKFTISKLVSCGMAYVQTNHTTDHQVINNSASSHQPLDLNCEHGEPTFLFVSNATPLDKSNQQCLLQNNVALYVQENVVPDRPNELAQGQVSDLKQKYEQEDDAQSSISSSSSTTGLIIDEQEEEPPASPYASVIGFDEDYKGEVEEEEEEEEDDEASSIESLASSYFDEADSLAKKEEDGTSSSDSIDYAEDNSEESSSTESFANSSCGRARLIPVDLGEGKNLCFPKVQQTEEIANAEHLNHNQDSNQSQNDPVAEPVSTIPTTLSSPELPTDAIDENPTTASSNDHTNETIEDCARFQASISLSESKKRSISSDEIDETYISGDIKRCRPSSP</sequence>
<feature type="compositionally biased region" description="Low complexity" evidence="1">
    <location>
        <begin position="257"/>
        <end position="266"/>
    </location>
</feature>
<feature type="region of interest" description="Disordered" evidence="1">
    <location>
        <begin position="249"/>
        <end position="308"/>
    </location>
</feature>
<accession>A0A821MBZ2</accession>
<reference evidence="2" key="1">
    <citation type="submission" date="2021-02" db="EMBL/GenBank/DDBJ databases">
        <authorList>
            <person name="Nowell W R."/>
        </authorList>
    </citation>
    <scope>NUCLEOTIDE SEQUENCE</scope>
</reference>
<organism evidence="2 3">
    <name type="scientific">Rotaria socialis</name>
    <dbReference type="NCBI Taxonomy" id="392032"/>
    <lineage>
        <taxon>Eukaryota</taxon>
        <taxon>Metazoa</taxon>
        <taxon>Spiralia</taxon>
        <taxon>Gnathifera</taxon>
        <taxon>Rotifera</taxon>
        <taxon>Eurotatoria</taxon>
        <taxon>Bdelloidea</taxon>
        <taxon>Philodinida</taxon>
        <taxon>Philodinidae</taxon>
        <taxon>Rotaria</taxon>
    </lineage>
</organism>
<dbReference type="Proteomes" id="UP000663848">
    <property type="component" value="Unassembled WGS sequence"/>
</dbReference>
<feature type="region of interest" description="Disordered" evidence="1">
    <location>
        <begin position="107"/>
        <end position="127"/>
    </location>
</feature>
<feature type="compositionally biased region" description="Low complexity" evidence="1">
    <location>
        <begin position="209"/>
        <end position="220"/>
    </location>
</feature>
<feature type="compositionally biased region" description="Polar residues" evidence="1">
    <location>
        <begin position="274"/>
        <end position="283"/>
    </location>
</feature>
<proteinExistence type="predicted"/>
<evidence type="ECO:0000313" key="2">
    <source>
        <dbReference type="EMBL" id="CAF4766387.1"/>
    </source>
</evidence>
<feature type="compositionally biased region" description="Acidic residues" evidence="1">
    <location>
        <begin position="157"/>
        <end position="170"/>
    </location>
</feature>
<feature type="region of interest" description="Disordered" evidence="1">
    <location>
        <begin position="154"/>
        <end position="220"/>
    </location>
</feature>
<dbReference type="AlphaFoldDB" id="A0A821MBZ2"/>
<gene>
    <name evidence="2" type="ORF">QYT958_LOCUS21913</name>
</gene>
<evidence type="ECO:0000313" key="3">
    <source>
        <dbReference type="Proteomes" id="UP000663848"/>
    </source>
</evidence>
<protein>
    <submittedName>
        <fullName evidence="2">Uncharacterized protein</fullName>
    </submittedName>
</protein>
<dbReference type="EMBL" id="CAJOBR010004086">
    <property type="protein sequence ID" value="CAF4766387.1"/>
    <property type="molecule type" value="Genomic_DNA"/>
</dbReference>
<name>A0A821MBZ2_9BILA</name>